<sequence length="313" mass="34140">MQKLSVQAPRSVVMIRPHHFSPNPATAADNAFQANDAQRTAAAIAAAAHGEVSRAAQRLEAAGIRVHLFEDEGTATPDSVFPNNWFSTHSGGHVALYPMFSPSRRRERRQDIVEMLKQRYRVQDVIDYSGLEQDGVYLEGTGAMVLDHIERVAYAARSNRTNEVALERFCTHFNFEPVMFDAVDAQGRAIYHTNVLMCIGTDFCLIGLSTIRDAARREEIAGRLAETGRTVIDLDHEQISGFAGNAIELQGRDGRVVALSSRALAALRPDQLVTLERSVALLPLDVPTVELAGGSVRCMLAGIHLAARSPVAG</sequence>
<comment type="caution">
    <text evidence="1">The sequence shown here is derived from an EMBL/GenBank/DDBJ whole genome shotgun (WGS) entry which is preliminary data.</text>
</comment>
<name>A0A2S4M5S6_9HYPH</name>
<evidence type="ECO:0000313" key="2">
    <source>
        <dbReference type="Proteomes" id="UP000236919"/>
    </source>
</evidence>
<organism evidence="1 2">
    <name type="scientific">Bosea psychrotolerans</name>
    <dbReference type="NCBI Taxonomy" id="1871628"/>
    <lineage>
        <taxon>Bacteria</taxon>
        <taxon>Pseudomonadati</taxon>
        <taxon>Pseudomonadota</taxon>
        <taxon>Alphaproteobacteria</taxon>
        <taxon>Hyphomicrobiales</taxon>
        <taxon>Boseaceae</taxon>
        <taxon>Bosea</taxon>
    </lineage>
</organism>
<dbReference type="SUPFAM" id="SSF55909">
    <property type="entry name" value="Pentein"/>
    <property type="match status" value="1"/>
</dbReference>
<dbReference type="PANTHER" id="PTHR43224:SF1">
    <property type="entry name" value="AMIDINOTRANSFERASE"/>
    <property type="match status" value="1"/>
</dbReference>
<dbReference type="Pfam" id="PF19420">
    <property type="entry name" value="DDAH_eukar"/>
    <property type="match status" value="1"/>
</dbReference>
<accession>A0A2S4M5S6</accession>
<dbReference type="OrthoDB" id="9788268at2"/>
<dbReference type="InterPro" id="IPR014541">
    <property type="entry name" value="Amdntrnsf_FN0238"/>
</dbReference>
<protein>
    <recommendedName>
        <fullName evidence="3">Amidinotransferase</fullName>
    </recommendedName>
</protein>
<dbReference type="EMBL" id="PQFZ01000010">
    <property type="protein sequence ID" value="POR49985.1"/>
    <property type="molecule type" value="Genomic_DNA"/>
</dbReference>
<dbReference type="PIRSF" id="PIRSF028188">
    <property type="entry name" value="Amdntrnsf_FN0238"/>
    <property type="match status" value="1"/>
</dbReference>
<evidence type="ECO:0008006" key="3">
    <source>
        <dbReference type="Google" id="ProtNLM"/>
    </source>
</evidence>
<evidence type="ECO:0000313" key="1">
    <source>
        <dbReference type="EMBL" id="POR49985.1"/>
    </source>
</evidence>
<reference evidence="1 2" key="1">
    <citation type="submission" date="2018-01" db="EMBL/GenBank/DDBJ databases">
        <title>Genomic Encyclopedia of Type Strains, Phase III (KMG-III): the genomes of soil and plant-associated and newly described type strains.</title>
        <authorList>
            <person name="Whitman W."/>
        </authorList>
    </citation>
    <scope>NUCLEOTIDE SEQUENCE [LARGE SCALE GENOMIC DNA]</scope>
    <source>
        <strain evidence="1 2">1131</strain>
    </source>
</reference>
<dbReference type="Proteomes" id="UP000236919">
    <property type="component" value="Unassembled WGS sequence"/>
</dbReference>
<dbReference type="AlphaFoldDB" id="A0A2S4M5S6"/>
<keyword evidence="2" id="KW-1185">Reference proteome</keyword>
<dbReference type="Gene3D" id="3.75.10.10">
    <property type="entry name" value="L-arginine/glycine Amidinotransferase, Chain A"/>
    <property type="match status" value="1"/>
</dbReference>
<dbReference type="PANTHER" id="PTHR43224">
    <property type="entry name" value="AMIDINOTRANSFERASE"/>
    <property type="match status" value="1"/>
</dbReference>
<gene>
    <name evidence="1" type="ORF">CYD53_110103</name>
</gene>
<proteinExistence type="predicted"/>
<dbReference type="RefSeq" id="WP_103719370.1">
    <property type="nucleotide sequence ID" value="NZ_PQFZ01000010.1"/>
</dbReference>
<dbReference type="NCBIfam" id="NF046062">
    <property type="entry name" value="citrull_CtlX"/>
    <property type="match status" value="1"/>
</dbReference>